<protein>
    <recommendedName>
        <fullName evidence="6">TVP38/TMEM64 family membrane protein</fullName>
    </recommendedName>
</protein>
<feature type="transmembrane region" description="Helical" evidence="6">
    <location>
        <begin position="51"/>
        <end position="79"/>
    </location>
</feature>
<evidence type="ECO:0000256" key="5">
    <source>
        <dbReference type="ARBA" id="ARBA00023136"/>
    </source>
</evidence>
<dbReference type="PANTHER" id="PTHR12677">
    <property type="entry name" value="GOLGI APPARATUS MEMBRANE PROTEIN TVP38-RELATED"/>
    <property type="match status" value="1"/>
</dbReference>
<proteinExistence type="inferred from homology"/>
<sequence length="231" mass="25859">MKKEYKKLLLVAAGLILAFIGIRVTGLHEYISLDNARQLETWVSQYGMMGPVVFIIIYILACIVFLPGLPVTIVGALAFGAVRGAVFSSIGSILGATAAFLIARYAARDMVEKWIEGNRQFEKIDKGVQKNGWRMLMITRMVPLFPFNLQNFAYGLTKIKLRTYILVSWICMLPGVIAYNFMAGSVVSGEGDLRKTFLYLAIGALFFVIISFIPGYLSKKRGEEMEEYKIK</sequence>
<name>A0AA43XK82_9CLOT</name>
<evidence type="ECO:0000256" key="2">
    <source>
        <dbReference type="ARBA" id="ARBA00022475"/>
    </source>
</evidence>
<dbReference type="RefSeq" id="WP_160719713.1">
    <property type="nucleotide sequence ID" value="NZ_SUMG01000004.1"/>
</dbReference>
<feature type="transmembrane region" description="Helical" evidence="6">
    <location>
        <begin position="197"/>
        <end position="217"/>
    </location>
</feature>
<evidence type="ECO:0000313" key="8">
    <source>
        <dbReference type="EMBL" id="NBG87831.1"/>
    </source>
</evidence>
<comment type="caution">
    <text evidence="6">Lacks conserved residue(s) required for the propagation of feature annotation.</text>
</comment>
<dbReference type="Pfam" id="PF09335">
    <property type="entry name" value="VTT_dom"/>
    <property type="match status" value="1"/>
</dbReference>
<dbReference type="PANTHER" id="PTHR12677:SF59">
    <property type="entry name" value="GOLGI APPARATUS MEMBRANE PROTEIN TVP38-RELATED"/>
    <property type="match status" value="1"/>
</dbReference>
<dbReference type="InterPro" id="IPR032816">
    <property type="entry name" value="VTT_dom"/>
</dbReference>
<keyword evidence="4 6" id="KW-1133">Transmembrane helix</keyword>
<evidence type="ECO:0000256" key="3">
    <source>
        <dbReference type="ARBA" id="ARBA00022692"/>
    </source>
</evidence>
<accession>A0AA43XK82</accession>
<keyword evidence="9" id="KW-1185">Reference proteome</keyword>
<organism evidence="8 9">
    <name type="scientific">Isachenkonia alkalipeptolytica</name>
    <dbReference type="NCBI Taxonomy" id="2565777"/>
    <lineage>
        <taxon>Bacteria</taxon>
        <taxon>Bacillati</taxon>
        <taxon>Bacillota</taxon>
        <taxon>Clostridia</taxon>
        <taxon>Eubacteriales</taxon>
        <taxon>Clostridiaceae</taxon>
        <taxon>Isachenkonia</taxon>
    </lineage>
</organism>
<evidence type="ECO:0000256" key="1">
    <source>
        <dbReference type="ARBA" id="ARBA00004651"/>
    </source>
</evidence>
<evidence type="ECO:0000313" key="9">
    <source>
        <dbReference type="Proteomes" id="UP000449710"/>
    </source>
</evidence>
<dbReference type="EMBL" id="SUMG01000004">
    <property type="protein sequence ID" value="NBG87831.1"/>
    <property type="molecule type" value="Genomic_DNA"/>
</dbReference>
<comment type="subcellular location">
    <subcellularLocation>
        <location evidence="1 6">Cell membrane</location>
        <topology evidence="1 6">Multi-pass membrane protein</topology>
    </subcellularLocation>
</comment>
<feature type="transmembrane region" description="Helical" evidence="6">
    <location>
        <begin position="161"/>
        <end position="182"/>
    </location>
</feature>
<evidence type="ECO:0000259" key="7">
    <source>
        <dbReference type="Pfam" id="PF09335"/>
    </source>
</evidence>
<dbReference type="Proteomes" id="UP000449710">
    <property type="component" value="Unassembled WGS sequence"/>
</dbReference>
<keyword evidence="3 6" id="KW-0812">Transmembrane</keyword>
<comment type="similarity">
    <text evidence="6">Belongs to the TVP38/TMEM64 family.</text>
</comment>
<evidence type="ECO:0000256" key="4">
    <source>
        <dbReference type="ARBA" id="ARBA00022989"/>
    </source>
</evidence>
<dbReference type="GO" id="GO:0005886">
    <property type="term" value="C:plasma membrane"/>
    <property type="evidence" value="ECO:0007669"/>
    <property type="project" value="UniProtKB-SubCell"/>
</dbReference>
<dbReference type="InterPro" id="IPR015414">
    <property type="entry name" value="TMEM64"/>
</dbReference>
<gene>
    <name evidence="8" type="ORF">ISALK_04890</name>
</gene>
<keyword evidence="2 6" id="KW-1003">Cell membrane</keyword>
<feature type="domain" description="VTT" evidence="7">
    <location>
        <begin position="66"/>
        <end position="182"/>
    </location>
</feature>
<comment type="caution">
    <text evidence="8">The sequence shown here is derived from an EMBL/GenBank/DDBJ whole genome shotgun (WGS) entry which is preliminary data.</text>
</comment>
<dbReference type="AlphaFoldDB" id="A0AA43XK82"/>
<feature type="transmembrane region" description="Helical" evidence="6">
    <location>
        <begin position="86"/>
        <end position="107"/>
    </location>
</feature>
<reference evidence="8 9" key="1">
    <citation type="submission" date="2019-04" db="EMBL/GenBank/DDBJ databases">
        <title>Isachenkonia alkalipeptolytica gen. nov. sp. nov. a new anaerobic, alkiliphilic organothrophic bacterium capable to reduce synthesized ferrihydrite isolated from a soda lake.</title>
        <authorList>
            <person name="Toshchakov S.V."/>
            <person name="Zavarzina D.G."/>
            <person name="Zhilina T.N."/>
            <person name="Kostrikina N.A."/>
            <person name="Kublanov I.V."/>
        </authorList>
    </citation>
    <scope>NUCLEOTIDE SEQUENCE [LARGE SCALE GENOMIC DNA]</scope>
    <source>
        <strain evidence="8 9">Z-1701</strain>
    </source>
</reference>
<keyword evidence="5 6" id="KW-0472">Membrane</keyword>
<evidence type="ECO:0000256" key="6">
    <source>
        <dbReference type="RuleBase" id="RU366058"/>
    </source>
</evidence>